<dbReference type="EMBL" id="JAPQKH010000006">
    <property type="protein sequence ID" value="KAJ5093536.1"/>
    <property type="molecule type" value="Genomic_DNA"/>
</dbReference>
<accession>A0A9W9F4W4</accession>
<evidence type="ECO:0008006" key="3">
    <source>
        <dbReference type="Google" id="ProtNLM"/>
    </source>
</evidence>
<reference evidence="1" key="2">
    <citation type="journal article" date="2023" name="IMA Fungus">
        <title>Comparative genomic study of the Penicillium genus elucidates a diverse pangenome and 15 lateral gene transfer events.</title>
        <authorList>
            <person name="Petersen C."/>
            <person name="Sorensen T."/>
            <person name="Nielsen M.R."/>
            <person name="Sondergaard T.E."/>
            <person name="Sorensen J.L."/>
            <person name="Fitzpatrick D.A."/>
            <person name="Frisvad J.C."/>
            <person name="Nielsen K.L."/>
        </authorList>
    </citation>
    <scope>NUCLEOTIDE SEQUENCE</scope>
    <source>
        <strain evidence="1">IBT 30069</strain>
    </source>
</reference>
<gene>
    <name evidence="1" type="ORF">N7456_009397</name>
</gene>
<evidence type="ECO:0000313" key="1">
    <source>
        <dbReference type="EMBL" id="KAJ5093536.1"/>
    </source>
</evidence>
<reference evidence="1" key="1">
    <citation type="submission" date="2022-11" db="EMBL/GenBank/DDBJ databases">
        <authorList>
            <person name="Petersen C."/>
        </authorList>
    </citation>
    <scope>NUCLEOTIDE SEQUENCE</scope>
    <source>
        <strain evidence="1">IBT 30069</strain>
    </source>
</reference>
<sequence>MAAREFSLSFEIAPPSSVRPGQAFTLPVVVSVRQIGTPSGNVLALPVHASLRDEAGTGPATGLSGNLTTSCRDAKSGYVKFSPLVISKAGKYRVRIMLGAASYNGVVTKEYVDSSVITVAANAPAAQRPTASQVASLQRLTAQSLDITSADIAKWQAA</sequence>
<dbReference type="OrthoDB" id="4493718at2759"/>
<dbReference type="AlphaFoldDB" id="A0A9W9F4W4"/>
<name>A0A9W9F4W4_9EURO</name>
<keyword evidence="2" id="KW-1185">Reference proteome</keyword>
<proteinExistence type="predicted"/>
<dbReference type="Proteomes" id="UP001149165">
    <property type="component" value="Unassembled WGS sequence"/>
</dbReference>
<comment type="caution">
    <text evidence="1">The sequence shown here is derived from an EMBL/GenBank/DDBJ whole genome shotgun (WGS) entry which is preliminary data.</text>
</comment>
<protein>
    <recommendedName>
        <fullName evidence="3">Velvet domain-containing protein</fullName>
    </recommendedName>
</protein>
<organism evidence="1 2">
    <name type="scientific">Penicillium angulare</name>
    <dbReference type="NCBI Taxonomy" id="116970"/>
    <lineage>
        <taxon>Eukaryota</taxon>
        <taxon>Fungi</taxon>
        <taxon>Dikarya</taxon>
        <taxon>Ascomycota</taxon>
        <taxon>Pezizomycotina</taxon>
        <taxon>Eurotiomycetes</taxon>
        <taxon>Eurotiomycetidae</taxon>
        <taxon>Eurotiales</taxon>
        <taxon>Aspergillaceae</taxon>
        <taxon>Penicillium</taxon>
    </lineage>
</organism>
<evidence type="ECO:0000313" key="2">
    <source>
        <dbReference type="Proteomes" id="UP001149165"/>
    </source>
</evidence>